<evidence type="ECO:0000313" key="4">
    <source>
        <dbReference type="EMBL" id="GAA2822018.1"/>
    </source>
</evidence>
<dbReference type="RefSeq" id="WP_344686369.1">
    <property type="nucleotide sequence ID" value="NZ_BAAAUX010000045.1"/>
</dbReference>
<protein>
    <submittedName>
        <fullName evidence="4">DUF6049 family protein</fullName>
    </submittedName>
</protein>
<proteinExistence type="predicted"/>
<evidence type="ECO:0000256" key="2">
    <source>
        <dbReference type="SAM" id="Phobius"/>
    </source>
</evidence>
<keyword evidence="2" id="KW-0812">Transmembrane</keyword>
<organism evidence="4 5">
    <name type="scientific">Saccharopolyspora taberi</name>
    <dbReference type="NCBI Taxonomy" id="60895"/>
    <lineage>
        <taxon>Bacteria</taxon>
        <taxon>Bacillati</taxon>
        <taxon>Actinomycetota</taxon>
        <taxon>Actinomycetes</taxon>
        <taxon>Pseudonocardiales</taxon>
        <taxon>Pseudonocardiaceae</taxon>
        <taxon>Saccharopolyspora</taxon>
    </lineage>
</organism>
<dbReference type="Pfam" id="PF19516">
    <property type="entry name" value="DUF6049"/>
    <property type="match status" value="1"/>
</dbReference>
<evidence type="ECO:0000256" key="1">
    <source>
        <dbReference type="SAM" id="MobiDB-lite"/>
    </source>
</evidence>
<feature type="transmembrane region" description="Helical" evidence="2">
    <location>
        <begin position="672"/>
        <end position="696"/>
    </location>
</feature>
<keyword evidence="5" id="KW-1185">Reference proteome</keyword>
<feature type="region of interest" description="Disordered" evidence="1">
    <location>
        <begin position="707"/>
        <end position="732"/>
    </location>
</feature>
<keyword evidence="2" id="KW-0472">Membrane</keyword>
<evidence type="ECO:0000313" key="5">
    <source>
        <dbReference type="Proteomes" id="UP001500979"/>
    </source>
</evidence>
<feature type="chain" id="PRO_5046179164" evidence="3">
    <location>
        <begin position="26"/>
        <end position="732"/>
    </location>
</feature>
<keyword evidence="3" id="KW-0732">Signal</keyword>
<keyword evidence="2" id="KW-1133">Transmembrane helix</keyword>
<comment type="caution">
    <text evidence="4">The sequence shown here is derived from an EMBL/GenBank/DDBJ whole genome shotgun (WGS) entry which is preliminary data.</text>
</comment>
<reference evidence="4 5" key="1">
    <citation type="journal article" date="2019" name="Int. J. Syst. Evol. Microbiol.">
        <title>The Global Catalogue of Microorganisms (GCM) 10K type strain sequencing project: providing services to taxonomists for standard genome sequencing and annotation.</title>
        <authorList>
            <consortium name="The Broad Institute Genomics Platform"/>
            <consortium name="The Broad Institute Genome Sequencing Center for Infectious Disease"/>
            <person name="Wu L."/>
            <person name="Ma J."/>
        </authorList>
    </citation>
    <scope>NUCLEOTIDE SEQUENCE [LARGE SCALE GENOMIC DNA]</scope>
    <source>
        <strain evidence="4 5">JCM 9383</strain>
    </source>
</reference>
<dbReference type="EMBL" id="BAAAUX010000045">
    <property type="protein sequence ID" value="GAA2822018.1"/>
    <property type="molecule type" value="Genomic_DNA"/>
</dbReference>
<gene>
    <name evidence="4" type="ORF">GCM10010470_66630</name>
</gene>
<sequence length="732" mass="76451">MRFLLAAVVAVLMLGAIALPPAASAQPAAQQTLLEVSKITPAVVEGGAPGEVTVTGTLTNTGDRRIDDVEARIQRGNPVSTESAAQQAIRETPSTVTDPNFTPIIDSLAPGQRLPFELRVPFNGPNSLQISSPGVYPLLVNINGKPGSGGRARIAEEHFLLPVLATPGAAPVRPPKPTPSTLVIPVVDYPRMTRGGGPGSRPVLIDDLLSASLAPGGRLYELVQAVEDGAGPGSPLGSALCFAVDPDLLATVEAMQGGYDVQQPNGGAVEGIGSGAARLWLGKLRSAVSGRCVIPLPYSDADVVALGRAGLPDLIKGSLEGSSLLIADLLGVEPRKDVLWPIEGALDQPAAGQLAGTGITTTLLRPEALGGPAPAKVRGSNLTALTVDPLAASALDPLRDTPRETTEMSPPVGGSARTQDALGALAFRASNAPAGHSVITPPRRWNVRGDDVRGLLSGMQQLTAAGFLQPTALSEAGGAALPEADLSYPVESAAREIPRRVLDELARENFKVGDLFLSSDVERSVNIAPAEVTNPLRDALLRGASSAWRGNPEAARFWVGNGARTLSGQLSRVRLEEGNTKIALSEAQAHIPLTVSNELPIQVSIAFRIPHTPGIITRDLGVLRIPAQGRRTFYVPTEVQRSGTFSVDVHVTTPAGTELGPPQRMRFDAGTYGPVTMVITIVAAALLIVLSSLRILRRLRNRIRRNRAAAQPPAIESEATPLTTTDSDRGSS</sequence>
<evidence type="ECO:0000256" key="3">
    <source>
        <dbReference type="SAM" id="SignalP"/>
    </source>
</evidence>
<accession>A0ABN3VP50</accession>
<feature type="signal peptide" evidence="3">
    <location>
        <begin position="1"/>
        <end position="25"/>
    </location>
</feature>
<dbReference type="InterPro" id="IPR046112">
    <property type="entry name" value="DUF6049"/>
</dbReference>
<name>A0ABN3VP50_9PSEU</name>
<dbReference type="Proteomes" id="UP001500979">
    <property type="component" value="Unassembled WGS sequence"/>
</dbReference>